<gene>
    <name evidence="2" type="ORF">DW687_07195</name>
</gene>
<proteinExistence type="predicted"/>
<name>A0A3E3DZ16_9FIRM</name>
<evidence type="ECO:0000259" key="1">
    <source>
        <dbReference type="Pfam" id="PF14512"/>
    </source>
</evidence>
<dbReference type="GO" id="GO:0016491">
    <property type="term" value="F:oxidoreductase activity"/>
    <property type="evidence" value="ECO:0007669"/>
    <property type="project" value="InterPro"/>
</dbReference>
<organism evidence="2 3">
    <name type="scientific">Anaerofustis stercorihominis</name>
    <dbReference type="NCBI Taxonomy" id="214853"/>
    <lineage>
        <taxon>Bacteria</taxon>
        <taxon>Bacillati</taxon>
        <taxon>Bacillota</taxon>
        <taxon>Clostridia</taxon>
        <taxon>Eubacteriales</taxon>
        <taxon>Eubacteriaceae</taxon>
        <taxon>Anaerofustis</taxon>
    </lineage>
</organism>
<reference evidence="2 3" key="1">
    <citation type="submission" date="2018-08" db="EMBL/GenBank/DDBJ databases">
        <title>A genome reference for cultivated species of the human gut microbiota.</title>
        <authorList>
            <person name="Zou Y."/>
            <person name="Xue W."/>
            <person name="Luo G."/>
        </authorList>
    </citation>
    <scope>NUCLEOTIDE SEQUENCE [LARGE SCALE GENOMIC DNA]</scope>
    <source>
        <strain evidence="2 3">AM25-6</strain>
    </source>
</reference>
<protein>
    <recommendedName>
        <fullName evidence="1">Putative nitroreductase TM1586 domain-containing protein</fullName>
    </recommendedName>
</protein>
<dbReference type="Pfam" id="PF14512">
    <property type="entry name" value="TM1586_NiRdase"/>
    <property type="match status" value="1"/>
</dbReference>
<feature type="domain" description="Putative nitroreductase TM1586" evidence="1">
    <location>
        <begin position="3"/>
        <end position="122"/>
    </location>
</feature>
<dbReference type="InterPro" id="IPR000415">
    <property type="entry name" value="Nitroreductase-like"/>
</dbReference>
<dbReference type="RefSeq" id="WP_117532232.1">
    <property type="nucleotide sequence ID" value="NZ_QUSM01000003.1"/>
</dbReference>
<dbReference type="SUPFAM" id="SSF55469">
    <property type="entry name" value="FMN-dependent nitroreductase-like"/>
    <property type="match status" value="1"/>
</dbReference>
<dbReference type="AlphaFoldDB" id="A0A3E3DZ16"/>
<evidence type="ECO:0000313" key="2">
    <source>
        <dbReference type="EMBL" id="RGD74534.1"/>
    </source>
</evidence>
<dbReference type="Proteomes" id="UP000261212">
    <property type="component" value="Unassembled WGS sequence"/>
</dbReference>
<sequence>MNIIKEHFTQIKPLIEDIKAEFKIVSNDETTSKRGEYSILFYIENKDNYLLNAGYMMEQVDLLLSEMNIGACWYGMAKAKETKQNDMEFVIMLSVGKCREDDFRKSINEFKRKDLSAILKGDMYTLTQ</sequence>
<evidence type="ECO:0000313" key="3">
    <source>
        <dbReference type="Proteomes" id="UP000261212"/>
    </source>
</evidence>
<comment type="caution">
    <text evidence="2">The sequence shown here is derived from an EMBL/GenBank/DDBJ whole genome shotgun (WGS) entry which is preliminary data.</text>
</comment>
<accession>A0A3E3DZ16</accession>
<dbReference type="EMBL" id="QUSM01000003">
    <property type="protein sequence ID" value="RGD74534.1"/>
    <property type="molecule type" value="Genomic_DNA"/>
</dbReference>
<dbReference type="InterPro" id="IPR029478">
    <property type="entry name" value="TM1586_NiRdase"/>
</dbReference>
<dbReference type="Gene3D" id="3.40.109.10">
    <property type="entry name" value="NADH Oxidase"/>
    <property type="match status" value="1"/>
</dbReference>